<proteinExistence type="predicted"/>
<evidence type="ECO:0000313" key="4">
    <source>
        <dbReference type="Proteomes" id="UP000321947"/>
    </source>
</evidence>
<comment type="caution">
    <text evidence="2">The sequence shown here is derived from an EMBL/GenBank/DDBJ whole genome shotgun (WGS) entry which is preliminary data.</text>
</comment>
<accession>A0A5D3DTM3</accession>
<dbReference type="AlphaFoldDB" id="A0A5D3DTM3"/>
<evidence type="ECO:0000313" key="2">
    <source>
        <dbReference type="EMBL" id="TYK27031.1"/>
    </source>
</evidence>
<reference evidence="3 4" key="1">
    <citation type="submission" date="2019-08" db="EMBL/GenBank/DDBJ databases">
        <title>Draft genome sequences of two oriental melons (Cucumis melo L. var makuwa).</title>
        <authorList>
            <person name="Kwon S.-Y."/>
        </authorList>
    </citation>
    <scope>NUCLEOTIDE SEQUENCE [LARGE SCALE GENOMIC DNA]</scope>
    <source>
        <strain evidence="4">cv. Chang Bougi</strain>
        <strain evidence="3">cv. SW 3</strain>
        <tissue evidence="2">Leaf</tissue>
    </source>
</reference>
<name>A0A5D3DTM3_CUCMM</name>
<keyword evidence="2" id="KW-0808">Transferase</keyword>
<sequence length="275" mass="31640">MLPMLTRWMDRPRGVKYLPKSDIRPRYCRVRTTKAKELEKTCVTRHEAYEFPMVPLSLTDAKEGKCCYVQSQINVLSHVGDCHQSGLLREENTQWSGNLECQAAFNGLKQTMIEGPSLGVVDATKTLKVEAEQFNCVFKEYLHHCDGRQKNWVQLLNVTQFARSAQTGSPIKGSPFEIKGNSHYVLSSLTYGPYVGDRPQVHRVEEEWEQMVDIARVCLEEALRPMEEGVDRERCPLKSEWITKLSINGATTLYDYLSTWTWRKTEKSKKSLLTE</sequence>
<keyword evidence="2" id="KW-0695">RNA-directed DNA polymerase</keyword>
<dbReference type="EMBL" id="SSTE01016227">
    <property type="protein sequence ID" value="KAA0041741.1"/>
    <property type="molecule type" value="Genomic_DNA"/>
</dbReference>
<evidence type="ECO:0000313" key="1">
    <source>
        <dbReference type="EMBL" id="KAA0041741.1"/>
    </source>
</evidence>
<dbReference type="GO" id="GO:0003964">
    <property type="term" value="F:RNA-directed DNA polymerase activity"/>
    <property type="evidence" value="ECO:0007669"/>
    <property type="project" value="UniProtKB-KW"/>
</dbReference>
<keyword evidence="2" id="KW-0548">Nucleotidyltransferase</keyword>
<organism evidence="2 4">
    <name type="scientific">Cucumis melo var. makuwa</name>
    <name type="common">Oriental melon</name>
    <dbReference type="NCBI Taxonomy" id="1194695"/>
    <lineage>
        <taxon>Eukaryota</taxon>
        <taxon>Viridiplantae</taxon>
        <taxon>Streptophyta</taxon>
        <taxon>Embryophyta</taxon>
        <taxon>Tracheophyta</taxon>
        <taxon>Spermatophyta</taxon>
        <taxon>Magnoliopsida</taxon>
        <taxon>eudicotyledons</taxon>
        <taxon>Gunneridae</taxon>
        <taxon>Pentapetalae</taxon>
        <taxon>rosids</taxon>
        <taxon>fabids</taxon>
        <taxon>Cucurbitales</taxon>
        <taxon>Cucurbitaceae</taxon>
        <taxon>Benincaseae</taxon>
        <taxon>Cucumis</taxon>
    </lineage>
</organism>
<dbReference type="Proteomes" id="UP000321393">
    <property type="component" value="Unassembled WGS sequence"/>
</dbReference>
<protein>
    <submittedName>
        <fullName evidence="2">RNA-directed DNA polymerase-like protein</fullName>
    </submittedName>
</protein>
<dbReference type="Proteomes" id="UP000321947">
    <property type="component" value="Unassembled WGS sequence"/>
</dbReference>
<gene>
    <name evidence="2" type="ORF">E5676_scaffold95G00120</name>
    <name evidence="1" type="ORF">E6C27_scaffold67G00850</name>
</gene>
<dbReference type="EMBL" id="SSTD01003134">
    <property type="protein sequence ID" value="TYK27031.1"/>
    <property type="molecule type" value="Genomic_DNA"/>
</dbReference>
<evidence type="ECO:0000313" key="3">
    <source>
        <dbReference type="Proteomes" id="UP000321393"/>
    </source>
</evidence>